<evidence type="ECO:0000313" key="2">
    <source>
        <dbReference type="Proteomes" id="UP000199113"/>
    </source>
</evidence>
<dbReference type="AlphaFoldDB" id="A0A1I0VRE3"/>
<dbReference type="EMBL" id="FOKC01000001">
    <property type="protein sequence ID" value="SFA78979.1"/>
    <property type="molecule type" value="Genomic_DNA"/>
</dbReference>
<accession>A0A1I0VRE3</accession>
<name>A0A1I0VRE3_9ACTN</name>
<reference evidence="1" key="1">
    <citation type="submission" date="2016-10" db="EMBL/GenBank/DDBJ databases">
        <authorList>
            <person name="de Groot N.N."/>
        </authorList>
    </citation>
    <scope>NUCLEOTIDE SEQUENCE [LARGE SCALE GENOMIC DNA]</scope>
    <source>
        <strain evidence="1">CGMCC 1.10697</strain>
    </source>
</reference>
<dbReference type="STRING" id="748909.SAMN05192575_101409"/>
<dbReference type="Gene3D" id="3.40.50.620">
    <property type="entry name" value="HUPs"/>
    <property type="match status" value="1"/>
</dbReference>
<sequence>MQQGVLVLSRGGVPGSTPDLGAALSHAGVPDATVREDGSLAVAAWGDLGPTVDDGWMLSRGARRHERDALPQDVAELLARRDVAALAEVLPPFAALRTGPAREEAVAVTDALGFRHVYHAEGRGWAAISTSARLLAVLGGRDIDRESMSLQSLVGWQVGQWTLFDGVSKLAPGAVAQLGAGELTIHGGDRPTPEPLSLDDAVEQAAELLRTNLSAYLGDHPDATLQLTGGQDSRILLSAIPPDLRRGLAAVTLAVPGSEDVSIAAEICARTGARHHVEALDSLEGLDPAAAYDLCTESSARLEGMADPLALAALTMAERRLDQGHRIAGLGGEVARGFYYLGRPRDPSVTRARVARLASWRMFANEAIDPASLEPSMREGARERAVERIHGLMAGTGKDWLDATDDFYLYQRMQRWAGVTDTAVCMDRSVVNPMLDDRFIAIAQGMSPDSKRNSLFLARLQMALDPELGRMPLNGRPPPEAYAYPRHADRVRGIQTLAQKAASKARQRFAHSTRPPAGGTVLAAKVLRHWRANPDLLDRARGQHVLDDSWLDRMVRGELDPAPSTVAFVLNVACLPSRSQTSVSA</sequence>
<dbReference type="SUPFAM" id="SSF52402">
    <property type="entry name" value="Adenine nucleotide alpha hydrolases-like"/>
    <property type="match status" value="1"/>
</dbReference>
<dbReference type="InterPro" id="IPR029055">
    <property type="entry name" value="Ntn_hydrolases_N"/>
</dbReference>
<dbReference type="Proteomes" id="UP000199113">
    <property type="component" value="Unassembled WGS sequence"/>
</dbReference>
<dbReference type="OrthoDB" id="564639at2"/>
<dbReference type="SUPFAM" id="SSF56235">
    <property type="entry name" value="N-terminal nucleophile aminohydrolases (Ntn hydrolases)"/>
    <property type="match status" value="1"/>
</dbReference>
<evidence type="ECO:0000313" key="1">
    <source>
        <dbReference type="EMBL" id="SFA78979.1"/>
    </source>
</evidence>
<proteinExistence type="predicted"/>
<dbReference type="RefSeq" id="WP_139227564.1">
    <property type="nucleotide sequence ID" value="NZ_FOKC01000001.1"/>
</dbReference>
<dbReference type="InterPro" id="IPR014729">
    <property type="entry name" value="Rossmann-like_a/b/a_fold"/>
</dbReference>
<gene>
    <name evidence="1" type="ORF">SAMN05192575_101409</name>
</gene>
<organism evidence="1 2">
    <name type="scientific">Nocardioides alpinus</name>
    <dbReference type="NCBI Taxonomy" id="748909"/>
    <lineage>
        <taxon>Bacteria</taxon>
        <taxon>Bacillati</taxon>
        <taxon>Actinomycetota</taxon>
        <taxon>Actinomycetes</taxon>
        <taxon>Propionibacteriales</taxon>
        <taxon>Nocardioidaceae</taxon>
        <taxon>Nocardioides</taxon>
    </lineage>
</organism>
<protein>
    <submittedName>
        <fullName evidence="1">Asparagine synthase (Glutamine-hydrolysing)</fullName>
    </submittedName>
</protein>